<dbReference type="Proteomes" id="UP000230002">
    <property type="component" value="Unassembled WGS sequence"/>
</dbReference>
<evidence type="ECO:0000256" key="2">
    <source>
        <dbReference type="SAM" id="Phobius"/>
    </source>
</evidence>
<evidence type="ECO:0000313" key="3">
    <source>
        <dbReference type="EMBL" id="PIL37148.1"/>
    </source>
</evidence>
<feature type="region of interest" description="Disordered" evidence="1">
    <location>
        <begin position="354"/>
        <end position="484"/>
    </location>
</feature>
<keyword evidence="2" id="KW-1133">Transmembrane helix</keyword>
<accession>A0A2G8SU99</accession>
<sequence>MAAQAARLIGLVALILELHFRRGSSWEFYCLCATLVVGLSFILAYTATNTGAISVVNMLGLAVCNRVPFAPTALLSSFGFVILELYVGARFLDWNGCQTSLGAFFMQSANRQVARAGSLVLLEILTVVPNAVVTNRLAQFIPFSVGALVVLGVFNYGIKDNVAVPVSRIPTPLVLSIQPSRAPTPVSIPQPNCSPPSVVGAEVPRDTSGSQPVEQELVLDSPFVPIHPRRKVHPPSLVPSSAPPRIGDAPVFDAQQKRPILPFQVQYAEQLERRIHTGPIVAPIRTKPQRPQVQVVIEDAEPDERMLKSSSIIGSDIVRLHSARSATMQRPQPSPLTITPSDYANSRIWHDTSIARTPTTVRDSTTSMPLTPGPLTAVSTSSRDVLSARPSQRQSSGRKIRSPAEASAKSAWRPVPVPRTSYSSAKTFGAREELPTLREGQPSSSRGASRMSSFTATKRIVVSRPHSFKSARRSSPQPSRMGKALPPIPPPIAPPSVTSPQYLAILDDFRSPVAPDTPSGSSISVRPSSQYVVASPTAATSSAYERAQGSGRLRGPRTPPASSTTPSMFSEWPVPPGMSFGARIDSGSGKWRRRSGSCPELPPLDINVARLRSIDSPRTPI</sequence>
<proteinExistence type="predicted"/>
<feature type="region of interest" description="Disordered" evidence="1">
    <location>
        <begin position="536"/>
        <end position="602"/>
    </location>
</feature>
<feature type="transmembrane region" description="Helical" evidence="2">
    <location>
        <begin position="139"/>
        <end position="158"/>
    </location>
</feature>
<keyword evidence="2" id="KW-0472">Membrane</keyword>
<dbReference type="OrthoDB" id="3351491at2759"/>
<evidence type="ECO:0000256" key="1">
    <source>
        <dbReference type="SAM" id="MobiDB-lite"/>
    </source>
</evidence>
<keyword evidence="4" id="KW-1185">Reference proteome</keyword>
<feature type="compositionally biased region" description="Low complexity" evidence="1">
    <location>
        <begin position="443"/>
        <end position="453"/>
    </location>
</feature>
<name>A0A2G8SU99_9APHY</name>
<reference evidence="3 4" key="1">
    <citation type="journal article" date="2015" name="Sci. Rep.">
        <title>Chromosome-level genome map provides insights into diverse defense mechanisms in the medicinal fungus Ganoderma sinense.</title>
        <authorList>
            <person name="Zhu Y."/>
            <person name="Xu J."/>
            <person name="Sun C."/>
            <person name="Zhou S."/>
            <person name="Xu H."/>
            <person name="Nelson D.R."/>
            <person name="Qian J."/>
            <person name="Song J."/>
            <person name="Luo H."/>
            <person name="Xiang L."/>
            <person name="Li Y."/>
            <person name="Xu Z."/>
            <person name="Ji A."/>
            <person name="Wang L."/>
            <person name="Lu S."/>
            <person name="Hayward A."/>
            <person name="Sun W."/>
            <person name="Li X."/>
            <person name="Schwartz D.C."/>
            <person name="Wang Y."/>
            <person name="Chen S."/>
        </authorList>
    </citation>
    <scope>NUCLEOTIDE SEQUENCE [LARGE SCALE GENOMIC DNA]</scope>
    <source>
        <strain evidence="3 4">ZZ0214-1</strain>
    </source>
</reference>
<comment type="caution">
    <text evidence="3">The sequence shown here is derived from an EMBL/GenBank/DDBJ whole genome shotgun (WGS) entry which is preliminary data.</text>
</comment>
<dbReference type="STRING" id="1077348.A0A2G8SU99"/>
<evidence type="ECO:0000313" key="4">
    <source>
        <dbReference type="Proteomes" id="UP000230002"/>
    </source>
</evidence>
<keyword evidence="2" id="KW-0812">Transmembrane</keyword>
<feature type="compositionally biased region" description="Polar residues" evidence="1">
    <location>
        <begin position="354"/>
        <end position="369"/>
    </location>
</feature>
<organism evidence="3 4">
    <name type="scientific">Ganoderma sinense ZZ0214-1</name>
    <dbReference type="NCBI Taxonomy" id="1077348"/>
    <lineage>
        <taxon>Eukaryota</taxon>
        <taxon>Fungi</taxon>
        <taxon>Dikarya</taxon>
        <taxon>Basidiomycota</taxon>
        <taxon>Agaricomycotina</taxon>
        <taxon>Agaricomycetes</taxon>
        <taxon>Polyporales</taxon>
        <taxon>Polyporaceae</taxon>
        <taxon>Ganoderma</taxon>
    </lineage>
</organism>
<feature type="transmembrane region" description="Helical" evidence="2">
    <location>
        <begin position="68"/>
        <end position="92"/>
    </location>
</feature>
<gene>
    <name evidence="3" type="ORF">GSI_00840</name>
</gene>
<dbReference type="EMBL" id="AYKW01000001">
    <property type="protein sequence ID" value="PIL37148.1"/>
    <property type="molecule type" value="Genomic_DNA"/>
</dbReference>
<dbReference type="AlphaFoldDB" id="A0A2G8SU99"/>
<feature type="transmembrane region" description="Helical" evidence="2">
    <location>
        <begin position="28"/>
        <end position="48"/>
    </location>
</feature>
<feature type="compositionally biased region" description="Polar residues" evidence="1">
    <location>
        <begin position="377"/>
        <end position="395"/>
    </location>
</feature>
<feature type="region of interest" description="Disordered" evidence="1">
    <location>
        <begin position="185"/>
        <end position="212"/>
    </location>
</feature>
<protein>
    <submittedName>
        <fullName evidence="3">Uncharacterized protein</fullName>
    </submittedName>
</protein>